<evidence type="ECO:0000313" key="13">
    <source>
        <dbReference type="Proteomes" id="UP000237271"/>
    </source>
</evidence>
<feature type="coiled-coil region" evidence="10">
    <location>
        <begin position="308"/>
        <end position="342"/>
    </location>
</feature>
<evidence type="ECO:0000256" key="10">
    <source>
        <dbReference type="SAM" id="Coils"/>
    </source>
</evidence>
<comment type="caution">
    <text evidence="12">The sequence shown here is derived from an EMBL/GenBank/DDBJ whole genome shotgun (WGS) entry which is preliminary data.</text>
</comment>
<evidence type="ECO:0000259" key="11">
    <source>
        <dbReference type="Pfam" id="PF13476"/>
    </source>
</evidence>
<comment type="subcellular location">
    <subcellularLocation>
        <location evidence="3">Chromosome</location>
    </subcellularLocation>
    <subcellularLocation>
        <location evidence="2">Nucleus</location>
    </subcellularLocation>
</comment>
<dbReference type="Gene3D" id="3.40.50.300">
    <property type="entry name" value="P-loop containing nucleotide triphosphate hydrolases"/>
    <property type="match status" value="1"/>
</dbReference>
<keyword evidence="10" id="KW-0175">Coiled coil</keyword>
<dbReference type="GO" id="GO:0070192">
    <property type="term" value="P:chromosome organization involved in meiotic cell cycle"/>
    <property type="evidence" value="ECO:0007669"/>
    <property type="project" value="TreeGrafter"/>
</dbReference>
<gene>
    <name evidence="12" type="ORF">PHPALM_16271</name>
</gene>
<dbReference type="PANTHER" id="PTHR18867:SF12">
    <property type="entry name" value="DNA REPAIR PROTEIN RAD50"/>
    <property type="match status" value="1"/>
</dbReference>
<dbReference type="GO" id="GO:0000794">
    <property type="term" value="C:condensed nuclear chromosome"/>
    <property type="evidence" value="ECO:0007669"/>
    <property type="project" value="TreeGrafter"/>
</dbReference>
<name>A0A2P4XQ47_9STRA</name>
<proteinExistence type="inferred from homology"/>
<evidence type="ECO:0000313" key="12">
    <source>
        <dbReference type="EMBL" id="POM67683.1"/>
    </source>
</evidence>
<evidence type="ECO:0000256" key="2">
    <source>
        <dbReference type="ARBA" id="ARBA00004123"/>
    </source>
</evidence>
<dbReference type="GO" id="GO:0043047">
    <property type="term" value="F:single-stranded telomeric DNA binding"/>
    <property type="evidence" value="ECO:0007669"/>
    <property type="project" value="TreeGrafter"/>
</dbReference>
<dbReference type="GO" id="GO:0000722">
    <property type="term" value="P:telomere maintenance via recombination"/>
    <property type="evidence" value="ECO:0007669"/>
    <property type="project" value="TreeGrafter"/>
</dbReference>
<accession>A0A2P4XQ47</accession>
<keyword evidence="8" id="KW-0539">Nucleus</keyword>
<keyword evidence="7" id="KW-0862">Zinc</keyword>
<dbReference type="GO" id="GO:0051880">
    <property type="term" value="F:G-quadruplex DNA binding"/>
    <property type="evidence" value="ECO:0007669"/>
    <property type="project" value="TreeGrafter"/>
</dbReference>
<evidence type="ECO:0000256" key="4">
    <source>
        <dbReference type="ARBA" id="ARBA00009439"/>
    </source>
</evidence>
<keyword evidence="5" id="KW-0158">Chromosome</keyword>
<dbReference type="GO" id="GO:0007004">
    <property type="term" value="P:telomere maintenance via telomerase"/>
    <property type="evidence" value="ECO:0007669"/>
    <property type="project" value="TreeGrafter"/>
</dbReference>
<reference evidence="12 13" key="1">
    <citation type="journal article" date="2017" name="Genome Biol. Evol.">
        <title>Phytophthora megakarya and P. palmivora, closely related causal agents of cacao black pod rot, underwent increases in genome sizes and gene numbers by different mechanisms.</title>
        <authorList>
            <person name="Ali S.S."/>
            <person name="Shao J."/>
            <person name="Lary D.J."/>
            <person name="Kronmiller B."/>
            <person name="Shen D."/>
            <person name="Strem M.D."/>
            <person name="Amoako-Attah I."/>
            <person name="Akrofi A.Y."/>
            <person name="Begoude B.A."/>
            <person name="Ten Hoopen G.M."/>
            <person name="Coulibaly K."/>
            <person name="Kebe B.I."/>
            <person name="Melnick R.L."/>
            <person name="Guiltinan M.J."/>
            <person name="Tyler B.M."/>
            <person name="Meinhardt L.W."/>
            <person name="Bailey B.A."/>
        </authorList>
    </citation>
    <scope>NUCLEOTIDE SEQUENCE [LARGE SCALE GENOMIC DNA]</scope>
    <source>
        <strain evidence="13">sbr112.9</strain>
    </source>
</reference>
<evidence type="ECO:0000256" key="3">
    <source>
        <dbReference type="ARBA" id="ARBA00004286"/>
    </source>
</evidence>
<feature type="coiled-coil region" evidence="10">
    <location>
        <begin position="220"/>
        <end position="278"/>
    </location>
</feature>
<keyword evidence="13" id="KW-1185">Reference proteome</keyword>
<evidence type="ECO:0000256" key="8">
    <source>
        <dbReference type="ARBA" id="ARBA00023242"/>
    </source>
</evidence>
<dbReference type="GO" id="GO:0006302">
    <property type="term" value="P:double-strand break repair"/>
    <property type="evidence" value="ECO:0007669"/>
    <property type="project" value="InterPro"/>
</dbReference>
<protein>
    <submittedName>
        <fullName evidence="12">DNA repair protein RAD50</fullName>
    </submittedName>
</protein>
<dbReference type="GO" id="GO:0016887">
    <property type="term" value="F:ATP hydrolysis activity"/>
    <property type="evidence" value="ECO:0007669"/>
    <property type="project" value="InterPro"/>
</dbReference>
<dbReference type="SUPFAM" id="SSF52540">
    <property type="entry name" value="P-loop containing nucleoside triphosphate hydrolases"/>
    <property type="match status" value="1"/>
</dbReference>
<dbReference type="InterPro" id="IPR027417">
    <property type="entry name" value="P-loop_NTPase"/>
</dbReference>
<comment type="catalytic activity">
    <reaction evidence="9">
        <text>ATP + H2O = ADP + phosphate + H(+)</text>
        <dbReference type="Rhea" id="RHEA:13065"/>
        <dbReference type="ChEBI" id="CHEBI:15377"/>
        <dbReference type="ChEBI" id="CHEBI:15378"/>
        <dbReference type="ChEBI" id="CHEBI:30616"/>
        <dbReference type="ChEBI" id="CHEBI:43474"/>
        <dbReference type="ChEBI" id="CHEBI:456216"/>
    </reaction>
</comment>
<sequence>MSSIEKLSIRGIRSFSPNREEILEFYHPLTVLLGDNGCGKTTVIECLKLACTGGLPPGARSGHSLIHDPKIAGTNEVKASIRLRFRNRAGKAMVVNRTYQVRQTKKALQFKALDGVIRVVNELGEKVSLNHKCGELDQHIPDMLGVSKAILESVIFCHQEDSNWPLREGAELKKRFDNIFESARYTKALEAIRKLKKARLDNAKDYKRDLDVLTVNMKAAGDIRDKIELAQEKMRKATEEGDDANEKVAKAEETLMELQQLQKEVEKLHEQLQRRQEEVVMKEKSVRVAYSKIENIMSDTDEELLGVLNDYDGIIEEHRRALSRLKEQEMQLQEEQKKTNNEYVAL</sequence>
<dbReference type="GO" id="GO:0046872">
    <property type="term" value="F:metal ion binding"/>
    <property type="evidence" value="ECO:0007669"/>
    <property type="project" value="UniProtKB-KW"/>
</dbReference>
<evidence type="ECO:0000256" key="9">
    <source>
        <dbReference type="ARBA" id="ARBA00049360"/>
    </source>
</evidence>
<dbReference type="AlphaFoldDB" id="A0A2P4XQ47"/>
<evidence type="ECO:0000256" key="7">
    <source>
        <dbReference type="ARBA" id="ARBA00022833"/>
    </source>
</evidence>
<dbReference type="Pfam" id="PF13476">
    <property type="entry name" value="AAA_23"/>
    <property type="match status" value="1"/>
</dbReference>
<comment type="cofactor">
    <cofactor evidence="1">
        <name>Zn(2+)</name>
        <dbReference type="ChEBI" id="CHEBI:29105"/>
    </cofactor>
</comment>
<feature type="domain" description="Rad50/SbcC-type AAA" evidence="11">
    <location>
        <begin position="6"/>
        <end position="273"/>
    </location>
</feature>
<dbReference type="InterPro" id="IPR038729">
    <property type="entry name" value="Rad50/SbcC_AAA"/>
</dbReference>
<dbReference type="GO" id="GO:0003691">
    <property type="term" value="F:double-stranded telomeric DNA binding"/>
    <property type="evidence" value="ECO:0007669"/>
    <property type="project" value="TreeGrafter"/>
</dbReference>
<dbReference type="OrthoDB" id="18797at2759"/>
<dbReference type="GO" id="GO:0030870">
    <property type="term" value="C:Mre11 complex"/>
    <property type="evidence" value="ECO:0007669"/>
    <property type="project" value="TreeGrafter"/>
</dbReference>
<dbReference type="PANTHER" id="PTHR18867">
    <property type="entry name" value="RAD50"/>
    <property type="match status" value="1"/>
</dbReference>
<organism evidence="12 13">
    <name type="scientific">Phytophthora palmivora</name>
    <dbReference type="NCBI Taxonomy" id="4796"/>
    <lineage>
        <taxon>Eukaryota</taxon>
        <taxon>Sar</taxon>
        <taxon>Stramenopiles</taxon>
        <taxon>Oomycota</taxon>
        <taxon>Peronosporomycetes</taxon>
        <taxon>Peronosporales</taxon>
        <taxon>Peronosporaceae</taxon>
        <taxon>Phytophthora</taxon>
    </lineage>
</organism>
<evidence type="ECO:0000256" key="6">
    <source>
        <dbReference type="ARBA" id="ARBA00022723"/>
    </source>
</evidence>
<comment type="similarity">
    <text evidence="4">Belongs to the SMC family. RAD50 subfamily.</text>
</comment>
<dbReference type="Proteomes" id="UP000237271">
    <property type="component" value="Unassembled WGS sequence"/>
</dbReference>
<feature type="non-terminal residue" evidence="12">
    <location>
        <position position="346"/>
    </location>
</feature>
<dbReference type="EMBL" id="NCKW01008781">
    <property type="protein sequence ID" value="POM67683.1"/>
    <property type="molecule type" value="Genomic_DNA"/>
</dbReference>
<evidence type="ECO:0000256" key="5">
    <source>
        <dbReference type="ARBA" id="ARBA00022454"/>
    </source>
</evidence>
<keyword evidence="6" id="KW-0479">Metal-binding</keyword>
<evidence type="ECO:0000256" key="1">
    <source>
        <dbReference type="ARBA" id="ARBA00001947"/>
    </source>
</evidence>